<dbReference type="STRING" id="1499688.BN000_02219"/>
<keyword evidence="4" id="KW-0479">Metal-binding</keyword>
<name>A0A0U1NW84_9BACI</name>
<evidence type="ECO:0000256" key="3">
    <source>
        <dbReference type="ARBA" id="ARBA00022597"/>
    </source>
</evidence>
<evidence type="ECO:0000256" key="10">
    <source>
        <dbReference type="SAM" id="SignalP"/>
    </source>
</evidence>
<dbReference type="GO" id="GO:0046872">
    <property type="term" value="F:metal ion binding"/>
    <property type="evidence" value="ECO:0007669"/>
    <property type="project" value="UniProtKB-KW"/>
</dbReference>
<dbReference type="PANTHER" id="PTHR30036:SF2">
    <property type="entry name" value="D-GALACTOSE_METHYL-GALACTOSIDE BINDING PERIPLASMIC PROTEIN MGLB"/>
    <property type="match status" value="1"/>
</dbReference>
<keyword evidence="2" id="KW-0813">Transport</keyword>
<dbReference type="CDD" id="cd01539">
    <property type="entry name" value="PBP1_GGBP"/>
    <property type="match status" value="1"/>
</dbReference>
<dbReference type="Pfam" id="PF13407">
    <property type="entry name" value="Peripla_BP_4"/>
    <property type="match status" value="1"/>
</dbReference>
<evidence type="ECO:0000256" key="2">
    <source>
        <dbReference type="ARBA" id="ARBA00022448"/>
    </source>
</evidence>
<evidence type="ECO:0000256" key="1">
    <source>
        <dbReference type="ARBA" id="ARBA00004196"/>
    </source>
</evidence>
<evidence type="ECO:0000256" key="6">
    <source>
        <dbReference type="ARBA" id="ARBA00022764"/>
    </source>
</evidence>
<dbReference type="PANTHER" id="PTHR30036">
    <property type="entry name" value="D-XYLOSE-BINDING PERIPLASMIC PROTEIN"/>
    <property type="match status" value="1"/>
</dbReference>
<evidence type="ECO:0000256" key="9">
    <source>
        <dbReference type="ARBA" id="ARBA00034344"/>
    </source>
</evidence>
<dbReference type="Gene3D" id="3.40.50.2300">
    <property type="match status" value="2"/>
</dbReference>
<comment type="subcellular location">
    <subcellularLocation>
        <location evidence="1">Cell envelope</location>
    </subcellularLocation>
</comment>
<feature type="domain" description="Periplasmic binding protein" evidence="11">
    <location>
        <begin position="48"/>
        <end position="319"/>
    </location>
</feature>
<protein>
    <recommendedName>
        <fullName evidence="9">D-galactose/methyl-galactoside binding periplasmic protein MglB</fullName>
    </recommendedName>
</protein>
<keyword evidence="5 10" id="KW-0732">Signal</keyword>
<dbReference type="InterPro" id="IPR050555">
    <property type="entry name" value="Bact_Solute-Bind_Prot2"/>
</dbReference>
<evidence type="ECO:0000313" key="13">
    <source>
        <dbReference type="Proteomes" id="UP000199087"/>
    </source>
</evidence>
<evidence type="ECO:0000256" key="4">
    <source>
        <dbReference type="ARBA" id="ARBA00022723"/>
    </source>
</evidence>
<gene>
    <name evidence="12" type="ORF">BN000_02219</name>
</gene>
<dbReference type="PROSITE" id="PS51257">
    <property type="entry name" value="PROKAR_LIPOPROTEIN"/>
    <property type="match status" value="1"/>
</dbReference>
<dbReference type="InterPro" id="IPR028082">
    <property type="entry name" value="Peripla_BP_I"/>
</dbReference>
<accession>A0A0U1NW84</accession>
<dbReference type="EMBL" id="CVRB01000002">
    <property type="protein sequence ID" value="CRK82296.1"/>
    <property type="molecule type" value="Genomic_DNA"/>
</dbReference>
<evidence type="ECO:0000259" key="11">
    <source>
        <dbReference type="Pfam" id="PF13407"/>
    </source>
</evidence>
<evidence type="ECO:0000256" key="8">
    <source>
        <dbReference type="ARBA" id="ARBA00034323"/>
    </source>
</evidence>
<evidence type="ECO:0000256" key="5">
    <source>
        <dbReference type="ARBA" id="ARBA00022729"/>
    </source>
</evidence>
<dbReference type="AlphaFoldDB" id="A0A0U1NW84"/>
<proteinExistence type="predicted"/>
<keyword evidence="7" id="KW-0106">Calcium</keyword>
<dbReference type="NCBIfam" id="NF011924">
    <property type="entry name" value="PRK15395.1"/>
    <property type="match status" value="1"/>
</dbReference>
<dbReference type="RefSeq" id="WP_176699742.1">
    <property type="nucleotide sequence ID" value="NZ_CVRB01000002.1"/>
</dbReference>
<evidence type="ECO:0000256" key="7">
    <source>
        <dbReference type="ARBA" id="ARBA00022837"/>
    </source>
</evidence>
<sequence precursor="true">MAIKKKGLFLSLTVATSILLAAGCSSSTGGSGSTSKGNDSSLLSVGATIYKFDDNFMSYVRRSMQDEAKGKINLMLNDSQNDQAKQMEQVDTLIAKGAKSLAINLVDPKSAPTIIDKAKAKNLPVIFFNKEPDASVLKSYDKAYYVGTTSSESGILQGDMIAKAWEANKDKWDKNHDGVLQYVLLKGEPGHPDAEARTKYVIDELHKKGIKTQELALDTAMWDATKATEKMDAWISKYGDKIEFVICNNDGMALGAISALEKAGYFSGDKYMPVVGVDAIPEALDMIANGKMVGSVLNDAKNQGKATIDLAANAANGKDVLSGTSWKLDDTKAVRVPYVIVTKDNIQVGRDAYK</sequence>
<keyword evidence="3" id="KW-0762">Sugar transport</keyword>
<keyword evidence="6" id="KW-0574">Periplasm</keyword>
<feature type="chain" id="PRO_5038507324" description="D-galactose/methyl-galactoside binding periplasmic protein MglB" evidence="10">
    <location>
        <begin position="22"/>
        <end position="354"/>
    </location>
</feature>
<feature type="signal peptide" evidence="10">
    <location>
        <begin position="1"/>
        <end position="21"/>
    </location>
</feature>
<comment type="subunit">
    <text evidence="8">The ABC transporter complex is composed of one ATP-binding protein (MglA), two transmembrane proteins (MglC) and a solute-binding protein (MglB).</text>
</comment>
<evidence type="ECO:0000313" key="12">
    <source>
        <dbReference type="EMBL" id="CRK82296.1"/>
    </source>
</evidence>
<dbReference type="InterPro" id="IPR044085">
    <property type="entry name" value="MglB-like_PBP1"/>
</dbReference>
<dbReference type="SUPFAM" id="SSF53822">
    <property type="entry name" value="Periplasmic binding protein-like I"/>
    <property type="match status" value="1"/>
</dbReference>
<organism evidence="12 13">
    <name type="scientific">Neobacillus massiliamazoniensis</name>
    <dbReference type="NCBI Taxonomy" id="1499688"/>
    <lineage>
        <taxon>Bacteria</taxon>
        <taxon>Bacillati</taxon>
        <taxon>Bacillota</taxon>
        <taxon>Bacilli</taxon>
        <taxon>Bacillales</taxon>
        <taxon>Bacillaceae</taxon>
        <taxon>Neobacillus</taxon>
    </lineage>
</organism>
<dbReference type="Proteomes" id="UP000199087">
    <property type="component" value="Unassembled WGS sequence"/>
</dbReference>
<dbReference type="GO" id="GO:0030288">
    <property type="term" value="C:outer membrane-bounded periplasmic space"/>
    <property type="evidence" value="ECO:0007669"/>
    <property type="project" value="TreeGrafter"/>
</dbReference>
<dbReference type="GO" id="GO:0030246">
    <property type="term" value="F:carbohydrate binding"/>
    <property type="evidence" value="ECO:0007669"/>
    <property type="project" value="InterPro"/>
</dbReference>
<keyword evidence="13" id="KW-1185">Reference proteome</keyword>
<reference evidence="13" key="1">
    <citation type="submission" date="2015-05" db="EMBL/GenBank/DDBJ databases">
        <authorList>
            <person name="Urmite Genomes"/>
        </authorList>
    </citation>
    <scope>NUCLEOTIDE SEQUENCE [LARGE SCALE GENOMIC DNA]</scope>
    <source>
        <strain evidence="13">LF1</strain>
    </source>
</reference>
<dbReference type="InterPro" id="IPR025997">
    <property type="entry name" value="SBP_2_dom"/>
</dbReference>